<evidence type="ECO:0000256" key="3">
    <source>
        <dbReference type="ARBA" id="ARBA00004496"/>
    </source>
</evidence>
<dbReference type="Gene3D" id="3.30.465.10">
    <property type="match status" value="1"/>
</dbReference>
<dbReference type="InterPro" id="IPR003170">
    <property type="entry name" value="MurB"/>
</dbReference>
<evidence type="ECO:0000256" key="8">
    <source>
        <dbReference type="ARBA" id="ARBA00022490"/>
    </source>
</evidence>
<dbReference type="RefSeq" id="WP_149390351.1">
    <property type="nucleotide sequence ID" value="NZ_SMRS01000003.1"/>
</dbReference>
<keyword evidence="17 20" id="KW-0961">Cell wall biogenesis/degradation</keyword>
<dbReference type="GO" id="GO:0005829">
    <property type="term" value="C:cytosol"/>
    <property type="evidence" value="ECO:0007669"/>
    <property type="project" value="TreeGrafter"/>
</dbReference>
<dbReference type="InterPro" id="IPR016169">
    <property type="entry name" value="FAD-bd_PCMH_sub2"/>
</dbReference>
<dbReference type="GO" id="GO:0009252">
    <property type="term" value="P:peptidoglycan biosynthetic process"/>
    <property type="evidence" value="ECO:0007669"/>
    <property type="project" value="UniProtKB-UniRule"/>
</dbReference>
<dbReference type="Gene3D" id="3.30.43.10">
    <property type="entry name" value="Uridine Diphospho-n-acetylenolpyruvylglucosamine Reductase, domain 2"/>
    <property type="match status" value="1"/>
</dbReference>
<keyword evidence="9 20" id="KW-0132">Cell division</keyword>
<comment type="similarity">
    <text evidence="5 20">Belongs to the MurB family.</text>
</comment>
<dbReference type="OrthoDB" id="9804753at2"/>
<dbReference type="Gene3D" id="3.90.78.10">
    <property type="entry name" value="UDP-N-acetylenolpyruvoylglucosamine reductase, C-terminal domain"/>
    <property type="match status" value="1"/>
</dbReference>
<dbReference type="SUPFAM" id="SSF56176">
    <property type="entry name" value="FAD-binding/transporter-associated domain-like"/>
    <property type="match status" value="1"/>
</dbReference>
<evidence type="ECO:0000256" key="15">
    <source>
        <dbReference type="ARBA" id="ARBA00023002"/>
    </source>
</evidence>
<keyword evidence="8 20" id="KW-0963">Cytoplasm</keyword>
<feature type="active site" evidence="20">
    <location>
        <position position="334"/>
    </location>
</feature>
<evidence type="ECO:0000256" key="16">
    <source>
        <dbReference type="ARBA" id="ARBA00023306"/>
    </source>
</evidence>
<evidence type="ECO:0000256" key="14">
    <source>
        <dbReference type="ARBA" id="ARBA00022984"/>
    </source>
</evidence>
<dbReference type="NCBIfam" id="TIGR00179">
    <property type="entry name" value="murB"/>
    <property type="match status" value="1"/>
</dbReference>
<dbReference type="InterPro" id="IPR016167">
    <property type="entry name" value="FAD-bd_PCMH_sub1"/>
</dbReference>
<keyword evidence="12 20" id="KW-0521">NADP</keyword>
<evidence type="ECO:0000256" key="12">
    <source>
        <dbReference type="ARBA" id="ARBA00022857"/>
    </source>
</evidence>
<sequence length="341" mass="37849">MSLSIQEGVDLSALNTLGFAAQAERFVRVDKVEELPQLHSYLQAHPQPVLLLGGGSNLVLGEHIPGLVVQMAIQGWELLSEAEDEIIQLRVMAGESWHSSVEKSLQQGLYGLENLALIPGTVGAAPIQNIGAYGVELKDRVHSIQAFDRDTGDWCDLTPADCAFAYRESRFKSLEPGRYWIWAVTFTLSRRPCVDLSYQALAQACGSQSPTPWQVFEAVCRLRRAKLPDPKVLGNVGSFFKNPLVSASQYERLLRQFPDLVAYAEPSGGYKLAAGWLIDACGWKGKRREQVGVHTEQALVLVHYGQARREELLALAAEIQKDVLMRFGVELEQEPLNYPAY</sequence>
<organism evidence="22 23">
    <name type="scientific">Nitrincola tapanii</name>
    <dbReference type="NCBI Taxonomy" id="1708751"/>
    <lineage>
        <taxon>Bacteria</taxon>
        <taxon>Pseudomonadati</taxon>
        <taxon>Pseudomonadota</taxon>
        <taxon>Gammaproteobacteria</taxon>
        <taxon>Oceanospirillales</taxon>
        <taxon>Oceanospirillaceae</taxon>
        <taxon>Nitrincola</taxon>
    </lineage>
</organism>
<comment type="caution">
    <text evidence="22">The sequence shown here is derived from an EMBL/GenBank/DDBJ whole genome shotgun (WGS) entry which is preliminary data.</text>
</comment>
<dbReference type="PROSITE" id="PS51387">
    <property type="entry name" value="FAD_PCMH"/>
    <property type="match status" value="1"/>
</dbReference>
<evidence type="ECO:0000256" key="6">
    <source>
        <dbReference type="ARBA" id="ARBA00012518"/>
    </source>
</evidence>
<dbReference type="GO" id="GO:0071555">
    <property type="term" value="P:cell wall organization"/>
    <property type="evidence" value="ECO:0007669"/>
    <property type="project" value="UniProtKB-KW"/>
</dbReference>
<dbReference type="InterPro" id="IPR016166">
    <property type="entry name" value="FAD-bd_PCMH"/>
</dbReference>
<reference evidence="22 23" key="1">
    <citation type="submission" date="2019-03" db="EMBL/GenBank/DDBJ databases">
        <title>Nitrincola sp. nov. isolated from an Indian soda lake.</title>
        <authorList>
            <person name="Joshi A."/>
            <person name="Thite S.V."/>
            <person name="Joseph N."/>
            <person name="Dhotre D."/>
            <person name="Moorthy M."/>
            <person name="Shouche Y.S."/>
        </authorList>
    </citation>
    <scope>NUCLEOTIDE SEQUENCE [LARGE SCALE GENOMIC DNA]</scope>
    <source>
        <strain evidence="22 23">MEB193</strain>
    </source>
</reference>
<dbReference type="GO" id="GO:0071949">
    <property type="term" value="F:FAD binding"/>
    <property type="evidence" value="ECO:0007669"/>
    <property type="project" value="InterPro"/>
</dbReference>
<dbReference type="EMBL" id="SMRS01000003">
    <property type="protein sequence ID" value="KAA0875343.1"/>
    <property type="molecule type" value="Genomic_DNA"/>
</dbReference>
<dbReference type="AlphaFoldDB" id="A0A5A9W4A1"/>
<dbReference type="SUPFAM" id="SSF56194">
    <property type="entry name" value="Uridine diphospho-N-Acetylenolpyruvylglucosamine reductase, MurB, C-terminal domain"/>
    <property type="match status" value="1"/>
</dbReference>
<keyword evidence="14 20" id="KW-0573">Peptidoglycan synthesis</keyword>
<evidence type="ECO:0000256" key="13">
    <source>
        <dbReference type="ARBA" id="ARBA00022960"/>
    </source>
</evidence>
<proteinExistence type="inferred from homology"/>
<keyword evidence="10 20" id="KW-0285">Flavoprotein</keyword>
<keyword evidence="23" id="KW-1185">Reference proteome</keyword>
<dbReference type="EC" id="1.3.1.98" evidence="6 20"/>
<dbReference type="UniPathway" id="UPA00219"/>
<evidence type="ECO:0000313" key="23">
    <source>
        <dbReference type="Proteomes" id="UP000325302"/>
    </source>
</evidence>
<feature type="active site" description="Proton donor" evidence="20">
    <location>
        <position position="238"/>
    </location>
</feature>
<accession>A0A5A9W4A1</accession>
<dbReference type="Proteomes" id="UP000325302">
    <property type="component" value="Unassembled WGS sequence"/>
</dbReference>
<evidence type="ECO:0000256" key="11">
    <source>
        <dbReference type="ARBA" id="ARBA00022827"/>
    </source>
</evidence>
<comment type="subcellular location">
    <subcellularLocation>
        <location evidence="3 20">Cytoplasm</location>
    </subcellularLocation>
</comment>
<dbReference type="InterPro" id="IPR036635">
    <property type="entry name" value="MurB_C_sf"/>
</dbReference>
<dbReference type="PANTHER" id="PTHR21071:SF4">
    <property type="entry name" value="UDP-N-ACETYLENOLPYRUVOYLGLUCOSAMINE REDUCTASE"/>
    <property type="match status" value="1"/>
</dbReference>
<keyword evidence="13 20" id="KW-0133">Cell shape</keyword>
<dbReference type="InterPro" id="IPR036318">
    <property type="entry name" value="FAD-bd_PCMH-like_sf"/>
</dbReference>
<dbReference type="Pfam" id="PF02873">
    <property type="entry name" value="MurB_C"/>
    <property type="match status" value="1"/>
</dbReference>
<evidence type="ECO:0000256" key="5">
    <source>
        <dbReference type="ARBA" id="ARBA00010485"/>
    </source>
</evidence>
<gene>
    <name evidence="20 22" type="primary">murB</name>
    <name evidence="22" type="ORF">E1H14_04940</name>
</gene>
<evidence type="ECO:0000313" key="22">
    <source>
        <dbReference type="EMBL" id="KAA0875343.1"/>
    </source>
</evidence>
<evidence type="ECO:0000256" key="20">
    <source>
        <dbReference type="HAMAP-Rule" id="MF_00037"/>
    </source>
</evidence>
<dbReference type="NCBIfam" id="NF000755">
    <property type="entry name" value="PRK00046.1"/>
    <property type="match status" value="1"/>
</dbReference>
<evidence type="ECO:0000256" key="1">
    <source>
        <dbReference type="ARBA" id="ARBA00001974"/>
    </source>
</evidence>
<dbReference type="GO" id="GO:0008360">
    <property type="term" value="P:regulation of cell shape"/>
    <property type="evidence" value="ECO:0007669"/>
    <property type="project" value="UniProtKB-KW"/>
</dbReference>
<evidence type="ECO:0000256" key="2">
    <source>
        <dbReference type="ARBA" id="ARBA00003921"/>
    </source>
</evidence>
<name>A0A5A9W4A1_9GAMM</name>
<evidence type="ECO:0000256" key="7">
    <source>
        <dbReference type="ARBA" id="ARBA00015188"/>
    </source>
</evidence>
<dbReference type="NCBIfam" id="NF010478">
    <property type="entry name" value="PRK13903.1"/>
    <property type="match status" value="1"/>
</dbReference>
<evidence type="ECO:0000256" key="9">
    <source>
        <dbReference type="ARBA" id="ARBA00022618"/>
    </source>
</evidence>
<dbReference type="GO" id="GO:0008762">
    <property type="term" value="F:UDP-N-acetylmuramate dehydrogenase activity"/>
    <property type="evidence" value="ECO:0007669"/>
    <property type="project" value="UniProtKB-UniRule"/>
</dbReference>
<evidence type="ECO:0000259" key="21">
    <source>
        <dbReference type="PROSITE" id="PS51387"/>
    </source>
</evidence>
<evidence type="ECO:0000256" key="18">
    <source>
        <dbReference type="ARBA" id="ARBA00031026"/>
    </source>
</evidence>
<keyword evidence="11 20" id="KW-0274">FAD</keyword>
<feature type="active site" evidence="20">
    <location>
        <position position="167"/>
    </location>
</feature>
<comment type="cofactor">
    <cofactor evidence="1 20">
        <name>FAD</name>
        <dbReference type="ChEBI" id="CHEBI:57692"/>
    </cofactor>
</comment>
<evidence type="ECO:0000256" key="17">
    <source>
        <dbReference type="ARBA" id="ARBA00023316"/>
    </source>
</evidence>
<evidence type="ECO:0000256" key="4">
    <source>
        <dbReference type="ARBA" id="ARBA00004752"/>
    </source>
</evidence>
<dbReference type="PANTHER" id="PTHR21071">
    <property type="entry name" value="UDP-N-ACETYLENOLPYRUVOYLGLUCOSAMINE REDUCTASE"/>
    <property type="match status" value="1"/>
</dbReference>
<evidence type="ECO:0000256" key="19">
    <source>
        <dbReference type="ARBA" id="ARBA00048914"/>
    </source>
</evidence>
<keyword evidence="16 20" id="KW-0131">Cell cycle</keyword>
<dbReference type="HAMAP" id="MF_00037">
    <property type="entry name" value="MurB"/>
    <property type="match status" value="1"/>
</dbReference>
<feature type="domain" description="FAD-binding PCMH-type" evidence="21">
    <location>
        <begin position="19"/>
        <end position="191"/>
    </location>
</feature>
<keyword evidence="15 20" id="KW-0560">Oxidoreductase</keyword>
<comment type="function">
    <text evidence="2 20">Cell wall formation.</text>
</comment>
<dbReference type="Pfam" id="PF01565">
    <property type="entry name" value="FAD_binding_4"/>
    <property type="match status" value="1"/>
</dbReference>
<comment type="pathway">
    <text evidence="4 20">Cell wall biogenesis; peptidoglycan biosynthesis.</text>
</comment>
<dbReference type="InterPro" id="IPR006094">
    <property type="entry name" value="Oxid_FAD_bind_N"/>
</dbReference>
<dbReference type="GO" id="GO:0051301">
    <property type="term" value="P:cell division"/>
    <property type="evidence" value="ECO:0007669"/>
    <property type="project" value="UniProtKB-KW"/>
</dbReference>
<evidence type="ECO:0000256" key="10">
    <source>
        <dbReference type="ARBA" id="ARBA00022630"/>
    </source>
</evidence>
<comment type="catalytic activity">
    <reaction evidence="19 20">
        <text>UDP-N-acetyl-alpha-D-muramate + NADP(+) = UDP-N-acetyl-3-O-(1-carboxyvinyl)-alpha-D-glucosamine + NADPH + H(+)</text>
        <dbReference type="Rhea" id="RHEA:12248"/>
        <dbReference type="ChEBI" id="CHEBI:15378"/>
        <dbReference type="ChEBI" id="CHEBI:57783"/>
        <dbReference type="ChEBI" id="CHEBI:58349"/>
        <dbReference type="ChEBI" id="CHEBI:68483"/>
        <dbReference type="ChEBI" id="CHEBI:70757"/>
        <dbReference type="EC" id="1.3.1.98"/>
    </reaction>
</comment>
<protein>
    <recommendedName>
        <fullName evidence="7 20">UDP-N-acetylenolpyruvoylglucosamine reductase</fullName>
        <ecNumber evidence="6 20">1.3.1.98</ecNumber>
    </recommendedName>
    <alternativeName>
        <fullName evidence="18 20">UDP-N-acetylmuramate dehydrogenase</fullName>
    </alternativeName>
</protein>
<dbReference type="InterPro" id="IPR011601">
    <property type="entry name" value="MurB_C"/>
</dbReference>